<dbReference type="InterPro" id="IPR036397">
    <property type="entry name" value="RNaseH_sf"/>
</dbReference>
<protein>
    <submittedName>
        <fullName evidence="4">IS3 family transposase</fullName>
    </submittedName>
</protein>
<evidence type="ECO:0000313" key="4">
    <source>
        <dbReference type="EMBL" id="MDA2812792.1"/>
    </source>
</evidence>
<dbReference type="PROSITE" id="PS50994">
    <property type="entry name" value="INTEGRASE"/>
    <property type="match status" value="1"/>
</dbReference>
<dbReference type="Pfam" id="PF13276">
    <property type="entry name" value="HTH_21"/>
    <property type="match status" value="1"/>
</dbReference>
<evidence type="ECO:0000256" key="1">
    <source>
        <dbReference type="ARBA" id="ARBA00002286"/>
    </source>
</evidence>
<dbReference type="SUPFAM" id="SSF46689">
    <property type="entry name" value="Homeodomain-like"/>
    <property type="match status" value="1"/>
</dbReference>
<dbReference type="Gene3D" id="3.30.420.10">
    <property type="entry name" value="Ribonuclease H-like superfamily/Ribonuclease H"/>
    <property type="match status" value="1"/>
</dbReference>
<sequence>MPAPRKYPDELRERATRMAVEARRDPATRPGALARIGNQLGINHETLRNWVTQAEIDGGHRPGTTTDQAQRLAELERENRELRRANAILKSASGFLRGGARPPTEQVVAFIDAHKQEFGVEPICEVLQVAPSTYYAARDRPPSARQVADAAVTEEIRRVHEDNYGVYGVRKVHAELNRQGRAVARCTVHRLMRAAGLRGAARAGTPRTTRCAPGPDMRPDLVGRAFEASAPDRLWVADITYIRTSSGWCYAAFVIDVFSRRVVGWQVSRSLHTELALDALEMAVWNREHVGHRLDGLVHHSDRGAQYLAVRYTRRLAEAGAVCSVGSRGDSYDNALAEAFHSLFKAELVRNKGPWAGLEELEVAVAEYVDWFNHRRLHGEIGLVPPAEFEADFYQRQEASPEGGALLPSLQ</sequence>
<evidence type="ECO:0000259" key="3">
    <source>
        <dbReference type="PROSITE" id="PS50994"/>
    </source>
</evidence>
<evidence type="ECO:0000256" key="2">
    <source>
        <dbReference type="SAM" id="Coils"/>
    </source>
</evidence>
<accession>A0ABT4U752</accession>
<dbReference type="EMBL" id="JAQFWQ010000059">
    <property type="protein sequence ID" value="MDA2812792.1"/>
    <property type="molecule type" value="Genomic_DNA"/>
</dbReference>
<feature type="coiled-coil region" evidence="2">
    <location>
        <begin position="65"/>
        <end position="92"/>
    </location>
</feature>
<name>A0ABT4U752_9ACTN</name>
<dbReference type="InterPro" id="IPR002514">
    <property type="entry name" value="Transposase_8"/>
</dbReference>
<evidence type="ECO:0000313" key="5">
    <source>
        <dbReference type="Proteomes" id="UP001527866"/>
    </source>
</evidence>
<dbReference type="Pfam" id="PF00665">
    <property type="entry name" value="rve"/>
    <property type="match status" value="1"/>
</dbReference>
<dbReference type="InterPro" id="IPR048020">
    <property type="entry name" value="Transpos_IS3"/>
</dbReference>
<dbReference type="InterPro" id="IPR001584">
    <property type="entry name" value="Integrase_cat-core"/>
</dbReference>
<dbReference type="Proteomes" id="UP001527866">
    <property type="component" value="Unassembled WGS sequence"/>
</dbReference>
<dbReference type="Pfam" id="PF01527">
    <property type="entry name" value="HTH_Tnp_1"/>
    <property type="match status" value="1"/>
</dbReference>
<dbReference type="InterPro" id="IPR025948">
    <property type="entry name" value="HTH-like_dom"/>
</dbReference>
<dbReference type="SUPFAM" id="SSF53098">
    <property type="entry name" value="Ribonuclease H-like"/>
    <property type="match status" value="1"/>
</dbReference>
<feature type="domain" description="Integrase catalytic" evidence="3">
    <location>
        <begin position="227"/>
        <end position="393"/>
    </location>
</feature>
<comment type="function">
    <text evidence="1">Involved in the transposition of the insertion sequence.</text>
</comment>
<dbReference type="NCBIfam" id="NF033516">
    <property type="entry name" value="transpos_IS3"/>
    <property type="match status" value="1"/>
</dbReference>
<dbReference type="Gene3D" id="1.10.10.10">
    <property type="entry name" value="Winged helix-like DNA-binding domain superfamily/Winged helix DNA-binding domain"/>
    <property type="match status" value="1"/>
</dbReference>
<dbReference type="Pfam" id="PF13333">
    <property type="entry name" value="rve_2"/>
    <property type="match status" value="1"/>
</dbReference>
<gene>
    <name evidence="4" type="ORF">O4J56_19260</name>
</gene>
<keyword evidence="5" id="KW-1185">Reference proteome</keyword>
<organism evidence="4 5">
    <name type="scientific">Nocardiopsis endophytica</name>
    <dbReference type="NCBI Taxonomy" id="3018445"/>
    <lineage>
        <taxon>Bacteria</taxon>
        <taxon>Bacillati</taxon>
        <taxon>Actinomycetota</taxon>
        <taxon>Actinomycetes</taxon>
        <taxon>Streptosporangiales</taxon>
        <taxon>Nocardiopsidaceae</taxon>
        <taxon>Nocardiopsis</taxon>
    </lineage>
</organism>
<reference evidence="4 5" key="1">
    <citation type="submission" date="2023-01" db="EMBL/GenBank/DDBJ databases">
        <title>Draft genome sequence of Nocardiopsis sp. RSe5-2 isolated from halophytes.</title>
        <authorList>
            <person name="Duangmal K."/>
            <person name="Chantavorakit T."/>
        </authorList>
    </citation>
    <scope>NUCLEOTIDE SEQUENCE [LARGE SCALE GENOMIC DNA]</scope>
    <source>
        <strain evidence="4 5">RSe5-2</strain>
    </source>
</reference>
<dbReference type="InterPro" id="IPR009057">
    <property type="entry name" value="Homeodomain-like_sf"/>
</dbReference>
<dbReference type="InterPro" id="IPR012337">
    <property type="entry name" value="RNaseH-like_sf"/>
</dbReference>
<dbReference type="InterPro" id="IPR036388">
    <property type="entry name" value="WH-like_DNA-bd_sf"/>
</dbReference>
<dbReference type="InterPro" id="IPR050900">
    <property type="entry name" value="Transposase_IS3/IS150/IS904"/>
</dbReference>
<dbReference type="PANTHER" id="PTHR46889:SF4">
    <property type="entry name" value="TRANSPOSASE INSO FOR INSERTION SEQUENCE ELEMENT IS911B-RELATED"/>
    <property type="match status" value="1"/>
</dbReference>
<keyword evidence="2" id="KW-0175">Coiled coil</keyword>
<comment type="caution">
    <text evidence="4">The sequence shown here is derived from an EMBL/GenBank/DDBJ whole genome shotgun (WGS) entry which is preliminary data.</text>
</comment>
<dbReference type="PANTHER" id="PTHR46889">
    <property type="entry name" value="TRANSPOSASE INSF FOR INSERTION SEQUENCE IS3B-RELATED"/>
    <property type="match status" value="1"/>
</dbReference>
<proteinExistence type="predicted"/>